<dbReference type="PANTHER" id="PTHR43363">
    <property type="entry name" value="HYPOXANTHINE PHOSPHORIBOSYLTRANSFERASE"/>
    <property type="match status" value="1"/>
</dbReference>
<evidence type="ECO:0000259" key="3">
    <source>
        <dbReference type="Pfam" id="PF00156"/>
    </source>
</evidence>
<sequence>MEKDFRCELISWRRVYLLARKLACMINGDNFQPDVIVAIARGGYVPARILCDFLDVNTLASIRIEHYFPGANKQKIARLTDPLAIDIKGGNILVVDDVNDTGDTLEVAVHHLKEFSPKDVRVAVLIQKTTSHFRPEYFAHRIIKWRWLIYPWAVMEDISGLLAKIDSQPSTVEKAASVFLEKYRCKVPRQLLEDVFVKMKKG</sequence>
<name>A0A8J6NH32_9BACT</name>
<keyword evidence="1 4" id="KW-0328">Glycosyltransferase</keyword>
<dbReference type="InterPro" id="IPR000836">
    <property type="entry name" value="PRTase_dom"/>
</dbReference>
<dbReference type="Pfam" id="PF00156">
    <property type="entry name" value="Pribosyltran"/>
    <property type="match status" value="1"/>
</dbReference>
<dbReference type="Proteomes" id="UP000614424">
    <property type="component" value="Unassembled WGS sequence"/>
</dbReference>
<dbReference type="EMBL" id="JACNJZ010000216">
    <property type="protein sequence ID" value="MBC8319033.1"/>
    <property type="molecule type" value="Genomic_DNA"/>
</dbReference>
<accession>A0A8J6NH32</accession>
<dbReference type="Gene3D" id="3.40.50.2020">
    <property type="match status" value="1"/>
</dbReference>
<proteinExistence type="predicted"/>
<reference evidence="4 5" key="1">
    <citation type="submission" date="2020-08" db="EMBL/GenBank/DDBJ databases">
        <title>Bridging the membrane lipid divide: bacteria of the FCB group superphylum have the potential to synthesize archaeal ether lipids.</title>
        <authorList>
            <person name="Villanueva L."/>
            <person name="Von Meijenfeldt F.A.B."/>
            <person name="Westbye A.B."/>
            <person name="Yadav S."/>
            <person name="Hopmans E.C."/>
            <person name="Dutilh B.E."/>
            <person name="Sinninghe Damste J.S."/>
        </authorList>
    </citation>
    <scope>NUCLEOTIDE SEQUENCE [LARGE SCALE GENOMIC DNA]</scope>
    <source>
        <strain evidence="4">NIOZ-UU47</strain>
    </source>
</reference>
<dbReference type="PANTHER" id="PTHR43363:SF3">
    <property type="entry name" value="XANTHINE-GUANINE PHOSPHORIBOSYLTRANSFERASE"/>
    <property type="match status" value="1"/>
</dbReference>
<dbReference type="AlphaFoldDB" id="A0A8J6NH32"/>
<protein>
    <submittedName>
        <fullName evidence="4">Phosphoribosyltransferase</fullName>
    </submittedName>
</protein>
<evidence type="ECO:0000256" key="2">
    <source>
        <dbReference type="ARBA" id="ARBA00022679"/>
    </source>
</evidence>
<evidence type="ECO:0000256" key="1">
    <source>
        <dbReference type="ARBA" id="ARBA00022676"/>
    </source>
</evidence>
<dbReference type="GO" id="GO:0016757">
    <property type="term" value="F:glycosyltransferase activity"/>
    <property type="evidence" value="ECO:0007669"/>
    <property type="project" value="UniProtKB-KW"/>
</dbReference>
<evidence type="ECO:0000313" key="5">
    <source>
        <dbReference type="Proteomes" id="UP000614424"/>
    </source>
</evidence>
<organism evidence="4 5">
    <name type="scientific">Candidatus Desulfobia pelagia</name>
    <dbReference type="NCBI Taxonomy" id="2841692"/>
    <lineage>
        <taxon>Bacteria</taxon>
        <taxon>Pseudomonadati</taxon>
        <taxon>Thermodesulfobacteriota</taxon>
        <taxon>Desulfobulbia</taxon>
        <taxon>Desulfobulbales</taxon>
        <taxon>Desulfobulbaceae</taxon>
        <taxon>Candidatus Desulfobia</taxon>
    </lineage>
</organism>
<evidence type="ECO:0000313" key="4">
    <source>
        <dbReference type="EMBL" id="MBC8319033.1"/>
    </source>
</evidence>
<feature type="domain" description="Phosphoribosyltransferase" evidence="3">
    <location>
        <begin position="12"/>
        <end position="144"/>
    </location>
</feature>
<keyword evidence="2" id="KW-0808">Transferase</keyword>
<dbReference type="InterPro" id="IPR029057">
    <property type="entry name" value="PRTase-like"/>
</dbReference>
<comment type="caution">
    <text evidence="4">The sequence shown here is derived from an EMBL/GenBank/DDBJ whole genome shotgun (WGS) entry which is preliminary data.</text>
</comment>
<dbReference type="CDD" id="cd06223">
    <property type="entry name" value="PRTases_typeI"/>
    <property type="match status" value="1"/>
</dbReference>
<gene>
    <name evidence="4" type="ORF">H8E41_14135</name>
</gene>
<dbReference type="SUPFAM" id="SSF53271">
    <property type="entry name" value="PRTase-like"/>
    <property type="match status" value="1"/>
</dbReference>